<dbReference type="InterPro" id="IPR029071">
    <property type="entry name" value="Ubiquitin-like_domsf"/>
</dbReference>
<gene>
    <name evidence="3" type="ORF">RFI_12696</name>
</gene>
<dbReference type="GO" id="GO:0016567">
    <property type="term" value="P:protein ubiquitination"/>
    <property type="evidence" value="ECO:0007669"/>
    <property type="project" value="InterPro"/>
</dbReference>
<dbReference type="OrthoDB" id="10069349at2759"/>
<protein>
    <recommendedName>
        <fullName evidence="2">U-box domain-containing protein</fullName>
    </recommendedName>
</protein>
<dbReference type="EMBL" id="ASPP01009209">
    <property type="protein sequence ID" value="ETO24461.1"/>
    <property type="molecule type" value="Genomic_DNA"/>
</dbReference>
<dbReference type="CDD" id="cd00198">
    <property type="entry name" value="vWFA"/>
    <property type="match status" value="1"/>
</dbReference>
<feature type="non-terminal residue" evidence="3">
    <location>
        <position position="849"/>
    </location>
</feature>
<evidence type="ECO:0000259" key="2">
    <source>
        <dbReference type="SMART" id="SM00504"/>
    </source>
</evidence>
<dbReference type="SUPFAM" id="SSF57850">
    <property type="entry name" value="RING/U-box"/>
    <property type="match status" value="1"/>
</dbReference>
<organism evidence="3 4">
    <name type="scientific">Reticulomyxa filosa</name>
    <dbReference type="NCBI Taxonomy" id="46433"/>
    <lineage>
        <taxon>Eukaryota</taxon>
        <taxon>Sar</taxon>
        <taxon>Rhizaria</taxon>
        <taxon>Retaria</taxon>
        <taxon>Foraminifera</taxon>
        <taxon>Monothalamids</taxon>
        <taxon>Reticulomyxidae</taxon>
        <taxon>Reticulomyxa</taxon>
    </lineage>
</organism>
<proteinExistence type="predicted"/>
<feature type="region of interest" description="Disordered" evidence="1">
    <location>
        <begin position="298"/>
        <end position="329"/>
    </location>
</feature>
<dbReference type="GO" id="GO:0004842">
    <property type="term" value="F:ubiquitin-protein transferase activity"/>
    <property type="evidence" value="ECO:0007669"/>
    <property type="project" value="InterPro"/>
</dbReference>
<feature type="compositionally biased region" description="Acidic residues" evidence="1">
    <location>
        <begin position="305"/>
        <end position="322"/>
    </location>
</feature>
<sequence>MNRTTVLFYPLSHSEQLVNLQELATAISKLPQSAVTKLQTPLDDRVPEEGILVCLDTSYSMSYSWRSADTKTKSTTASTTNNNDVEASKKDKNFLDTLESEEKAKDNTHALSNSIRRFHPQKKKKVKFFQNTQIKQTQRLHPNLRLYRDIVRQILLSSQKLKQKPMSATVAAEQVLYEIRKCECIKQGQKEYRQMIEKYSGQFTELLLNERNADKEEEQKYEVKKKKEFNPEKYRCALTNEIMTNPVRFIDGLYYEREVIEEWLKQRQTSPVYGYKLRAIEIEDARKLKTEIKQWENQKKRPELEEHDEDEEEEEEEEEESDSINYDNNRNKKVDTRIDVKTFDGKTVGVMCSLNNTVEYVHDIVRMKTSRSKSKLHSLVFGTTVLQPKKRLCDYSIKTGIYIFFFFLNLKKKKEDCLLCGKINNNNNNKKRFTLFETVKIAEKAKKEDTTVFVIVDIDKDRSFAFHRDTKMEEIGFRIWNGSLQNQTLEESDRPSLTSLRCNVKDVGDNVKAGVACRLSDPLFSYLKYAKRVQHRFWCCEIALETWGPFSLPVPLLPVSSSSSSSSMPLLSSSSSSSSILTLASSPLSLSSTPHLPSKQMTRFDIVRELFEVFLGRLEDYKFTHRIGLVMYVLSCVSHFALRLSFLSCLSHVNKTISLSCFVNMQLFDALNQACDHLVKWQADFPTSKLRILVLSDGHDIGSSSDPVTVANKLQKNNVLVDAICIGYQSNPSLHGIVKATGGYIFYPQEEGEALNIVEMETTEKDLSTFSSVPADRCTDELYPKGRVNPNLEQPANSLAAAVQSTEKQNPRNEQVQKNTFNQARNSRIKREMIALLREPHPAMDIYPS</sequence>
<dbReference type="Gene3D" id="3.10.20.90">
    <property type="entry name" value="Phosphatidylinositol 3-kinase Catalytic Subunit, Chain A, domain 1"/>
    <property type="match status" value="1"/>
</dbReference>
<dbReference type="AlphaFoldDB" id="X6NER3"/>
<dbReference type="Gene3D" id="3.40.50.410">
    <property type="entry name" value="von Willebrand factor, type A domain"/>
    <property type="match status" value="1"/>
</dbReference>
<comment type="caution">
    <text evidence="3">The sequence shown here is derived from an EMBL/GenBank/DDBJ whole genome shotgun (WGS) entry which is preliminary data.</text>
</comment>
<feature type="domain" description="U-box" evidence="2">
    <location>
        <begin position="233"/>
        <end position="295"/>
    </location>
</feature>
<evidence type="ECO:0000256" key="1">
    <source>
        <dbReference type="SAM" id="MobiDB-lite"/>
    </source>
</evidence>
<dbReference type="Proteomes" id="UP000023152">
    <property type="component" value="Unassembled WGS sequence"/>
</dbReference>
<reference evidence="3 4" key="1">
    <citation type="journal article" date="2013" name="Curr. Biol.">
        <title>The Genome of the Foraminiferan Reticulomyxa filosa.</title>
        <authorList>
            <person name="Glockner G."/>
            <person name="Hulsmann N."/>
            <person name="Schleicher M."/>
            <person name="Noegel A.A."/>
            <person name="Eichinger L."/>
            <person name="Gallinger C."/>
            <person name="Pawlowski J."/>
            <person name="Sierra R."/>
            <person name="Euteneuer U."/>
            <person name="Pillet L."/>
            <person name="Moustafa A."/>
            <person name="Platzer M."/>
            <person name="Groth M."/>
            <person name="Szafranski K."/>
            <person name="Schliwa M."/>
        </authorList>
    </citation>
    <scope>NUCLEOTIDE SEQUENCE [LARGE SCALE GENOMIC DNA]</scope>
</reference>
<evidence type="ECO:0000313" key="4">
    <source>
        <dbReference type="Proteomes" id="UP000023152"/>
    </source>
</evidence>
<dbReference type="Gene3D" id="3.30.40.10">
    <property type="entry name" value="Zinc/RING finger domain, C3HC4 (zinc finger)"/>
    <property type="match status" value="1"/>
</dbReference>
<dbReference type="Pfam" id="PF04564">
    <property type="entry name" value="U-box"/>
    <property type="match status" value="1"/>
</dbReference>
<dbReference type="SMART" id="SM00504">
    <property type="entry name" value="Ubox"/>
    <property type="match status" value="1"/>
</dbReference>
<evidence type="ECO:0000313" key="3">
    <source>
        <dbReference type="EMBL" id="ETO24461.1"/>
    </source>
</evidence>
<name>X6NER3_RETFI</name>
<accession>X6NER3</accession>
<dbReference type="InterPro" id="IPR036465">
    <property type="entry name" value="vWFA_dom_sf"/>
</dbReference>
<keyword evidence="4" id="KW-1185">Reference proteome</keyword>
<dbReference type="InterPro" id="IPR003613">
    <property type="entry name" value="Ubox_domain"/>
</dbReference>
<dbReference type="SUPFAM" id="SSF53300">
    <property type="entry name" value="vWA-like"/>
    <property type="match status" value="1"/>
</dbReference>
<dbReference type="SUPFAM" id="SSF54236">
    <property type="entry name" value="Ubiquitin-like"/>
    <property type="match status" value="1"/>
</dbReference>
<dbReference type="InterPro" id="IPR013083">
    <property type="entry name" value="Znf_RING/FYVE/PHD"/>
</dbReference>